<feature type="non-terminal residue" evidence="3">
    <location>
        <position position="1"/>
    </location>
</feature>
<name>A0ABN9THR9_9DINO</name>
<feature type="region of interest" description="Disordered" evidence="1">
    <location>
        <begin position="445"/>
        <end position="477"/>
    </location>
</feature>
<keyword evidence="2" id="KW-0472">Membrane</keyword>
<feature type="compositionally biased region" description="Basic and acidic residues" evidence="1">
    <location>
        <begin position="445"/>
        <end position="457"/>
    </location>
</feature>
<feature type="transmembrane region" description="Helical" evidence="2">
    <location>
        <begin position="81"/>
        <end position="99"/>
    </location>
</feature>
<protein>
    <submittedName>
        <fullName evidence="3">Uncharacterized protein</fullName>
    </submittedName>
</protein>
<accession>A0ABN9THR9</accession>
<feature type="non-terminal residue" evidence="3">
    <location>
        <position position="923"/>
    </location>
</feature>
<sequence length="923" mass="99213">GCRCVPPDGPAMTLGGEAAAAAAPPGLDAAPGGEPPPPAPEGPAADASLGSWWLAAAWGLLALAGGGALAAQLGSTGRARLAGLTVCGLVGLLATARVARQAWWLYCDQEATKAQMASLTAQMQQLALSGAMGMPGGGFPGGGPPDGAMHGWADVGAPPPGIPQVPGVTLAGPATGPVGPPVGQATQAPTGAASLDALGAWAGLAAPAAPEAGAAAAAGSPPYVPQYRPPELDSKVRQQAKQVKELLTAFANAWGAKTTCGLVPEVKRLLTGFGYVGEQTVTAPRHEELGAALDRLASEAALTAGAGIWQSTPSQGLAAAAGGSEETRWGSSLPADLQRAAPEIYRGRRRYQGSRTSPVWVDLWTLATSVDLRLRDCGSDLEIMQVLAKDDMMEIGLRRLAAYVYEQRSGDRVGAQHMLGIAPPGGSADVAPTWMVASAMMHTKIEHQRRERVEAEARHRRKNDKGGGRGDGRGGVLSLTLVDRPTQMTSRSSRLRHRFKRKLTLWALANEFVQGINTMDTGSCKDLTRPRRKESLSENMLGLHGQVHRVALREAKRLAEARRDCGLTGVPAVLELARVEEVGYGKPTRLSTHEALRAEDIDEPQVVKSVNMLEALEPEEARYYSDEGLVVAPTELRSRVIFEELQAKFGFVGGTQEEYEKYVSRSDMPPNLWHFGGPQEVKAIAGFSTVGKKTSGRQRKIIMMVAANYMFQDVRGRAERGLHGGGALASLHVPSDDRAAAAFDESNAFSFVEVPSWMWGWQCVPPARASAVWWLLSPSQRDSLDPESWVYPMWRRLVMGSSHSVHILMSINARICSMTLRRSLVDPRHDHTLAWQAGYQMLKAVRHARRQETRVFVVMHLFAGARREQDVQHYVEAMMADLELKVLMISVDLAEDSRWDLGRVDTFELLWSLVAEGLVDVIL</sequence>
<feature type="compositionally biased region" description="Low complexity" evidence="1">
    <location>
        <begin position="14"/>
        <end position="32"/>
    </location>
</feature>
<dbReference type="EMBL" id="CAUYUJ010014723">
    <property type="protein sequence ID" value="CAK0845232.1"/>
    <property type="molecule type" value="Genomic_DNA"/>
</dbReference>
<keyword evidence="4" id="KW-1185">Reference proteome</keyword>
<evidence type="ECO:0000256" key="2">
    <source>
        <dbReference type="SAM" id="Phobius"/>
    </source>
</evidence>
<evidence type="ECO:0000256" key="1">
    <source>
        <dbReference type="SAM" id="MobiDB-lite"/>
    </source>
</evidence>
<organism evidence="3 4">
    <name type="scientific">Prorocentrum cordatum</name>
    <dbReference type="NCBI Taxonomy" id="2364126"/>
    <lineage>
        <taxon>Eukaryota</taxon>
        <taxon>Sar</taxon>
        <taxon>Alveolata</taxon>
        <taxon>Dinophyceae</taxon>
        <taxon>Prorocentrales</taxon>
        <taxon>Prorocentraceae</taxon>
        <taxon>Prorocentrum</taxon>
    </lineage>
</organism>
<gene>
    <name evidence="3" type="ORF">PCOR1329_LOCUS39081</name>
</gene>
<evidence type="ECO:0000313" key="3">
    <source>
        <dbReference type="EMBL" id="CAK0845232.1"/>
    </source>
</evidence>
<comment type="caution">
    <text evidence="3">The sequence shown here is derived from an EMBL/GenBank/DDBJ whole genome shotgun (WGS) entry which is preliminary data.</text>
</comment>
<keyword evidence="2" id="KW-1133">Transmembrane helix</keyword>
<proteinExistence type="predicted"/>
<reference evidence="3" key="1">
    <citation type="submission" date="2023-10" db="EMBL/GenBank/DDBJ databases">
        <authorList>
            <person name="Chen Y."/>
            <person name="Shah S."/>
            <person name="Dougan E. K."/>
            <person name="Thang M."/>
            <person name="Chan C."/>
        </authorList>
    </citation>
    <scope>NUCLEOTIDE SEQUENCE [LARGE SCALE GENOMIC DNA]</scope>
</reference>
<feature type="transmembrane region" description="Helical" evidence="2">
    <location>
        <begin position="52"/>
        <end position="74"/>
    </location>
</feature>
<dbReference type="Proteomes" id="UP001189429">
    <property type="component" value="Unassembled WGS sequence"/>
</dbReference>
<keyword evidence="2" id="KW-0812">Transmembrane</keyword>
<evidence type="ECO:0000313" key="4">
    <source>
        <dbReference type="Proteomes" id="UP001189429"/>
    </source>
</evidence>
<feature type="region of interest" description="Disordered" evidence="1">
    <location>
        <begin position="14"/>
        <end position="46"/>
    </location>
</feature>